<sequence length="522" mass="57464">MGFLLAKIIITINRIIFYILGPIFALVYLRKPPRLPPIENPLLKLSATASAMKIRNGQLSSQALVEAYVQRIKEVNPLLNAVVEDRFEEALNDARLCDARLRSGQVDSKKLETVAPLYGVPITIKESCSLKGLSFTGNTLRRKGMKARQDGAAVKLLKEAGAIPLLVSNTPELCSSIQCNNILHGCTLNPYDMRRSPGGSSGGEAALISAGASMLGLGSDFAGSIRLPALFTGIFGHKPSPDIVPNEGHMPWSDQDLFRSMLVLGPMARYVDDLYLAMRLFDSRSETRLLPMIDDPVNLKDLRVFYVDTINNGSSLKSSTQDMKGAVHRATRHLSEKGVRVEQLAQSSLKDLWSIMMCVYPNVEMPDLLDPDHPGSKSASLELIKSTFGLSQYSLSVCYVQLLLDTKAFISSETAKHYFQVKNQLRQTLNDLLKDNGVLICPTFPRPTIYTELILFILDSNHYCSLANLLHMPATHVPMGLNDDGLPIGLQVISARNQDHLCLAVAKEFETAFGGWVPPPSR</sequence>
<feature type="active site" description="Charge relay system" evidence="2">
    <location>
        <position position="200"/>
    </location>
</feature>
<organism evidence="5 6">
    <name type="scientific">Ceratina calcarata</name>
    <dbReference type="NCBI Taxonomy" id="156304"/>
    <lineage>
        <taxon>Eukaryota</taxon>
        <taxon>Metazoa</taxon>
        <taxon>Ecdysozoa</taxon>
        <taxon>Arthropoda</taxon>
        <taxon>Hexapoda</taxon>
        <taxon>Insecta</taxon>
        <taxon>Pterygota</taxon>
        <taxon>Neoptera</taxon>
        <taxon>Endopterygota</taxon>
        <taxon>Hymenoptera</taxon>
        <taxon>Apocrita</taxon>
        <taxon>Aculeata</taxon>
        <taxon>Apoidea</taxon>
        <taxon>Anthophila</taxon>
        <taxon>Apidae</taxon>
        <taxon>Ceratina</taxon>
        <taxon>Zadontomerus</taxon>
    </lineage>
</organism>
<dbReference type="SUPFAM" id="SSF75304">
    <property type="entry name" value="Amidase signature (AS) enzymes"/>
    <property type="match status" value="1"/>
</dbReference>
<evidence type="ECO:0000256" key="2">
    <source>
        <dbReference type="PIRSR" id="PIRSR001221-1"/>
    </source>
</evidence>
<dbReference type="RefSeq" id="XP_026672663.1">
    <property type="nucleotide sequence ID" value="XM_026816862.1"/>
</dbReference>
<gene>
    <name evidence="6 7" type="primary">LOC108628949</name>
</gene>
<evidence type="ECO:0000256" key="1">
    <source>
        <dbReference type="ARBA" id="ARBA00009199"/>
    </source>
</evidence>
<accession>A0AAJ7J8I9</accession>
<dbReference type="GeneID" id="108628949"/>
<dbReference type="Gene3D" id="3.90.1300.10">
    <property type="entry name" value="Amidase signature (AS) domain"/>
    <property type="match status" value="1"/>
</dbReference>
<evidence type="ECO:0000313" key="5">
    <source>
        <dbReference type="Proteomes" id="UP000694925"/>
    </source>
</evidence>
<dbReference type="PANTHER" id="PTHR43372">
    <property type="entry name" value="FATTY-ACID AMIDE HYDROLASE"/>
    <property type="match status" value="1"/>
</dbReference>
<dbReference type="PANTHER" id="PTHR43372:SF3">
    <property type="entry name" value="AT07710P-RELATED"/>
    <property type="match status" value="1"/>
</dbReference>
<comment type="similarity">
    <text evidence="1">Belongs to the amidase family.</text>
</comment>
<feature type="domain" description="Amidase" evidence="4">
    <location>
        <begin position="64"/>
        <end position="503"/>
    </location>
</feature>
<dbReference type="Proteomes" id="UP000694925">
    <property type="component" value="Unplaced"/>
</dbReference>
<evidence type="ECO:0000259" key="4">
    <source>
        <dbReference type="Pfam" id="PF01425"/>
    </source>
</evidence>
<dbReference type="RefSeq" id="XP_017886684.1">
    <property type="nucleotide sequence ID" value="XM_018031195.2"/>
</dbReference>
<dbReference type="PROSITE" id="PS00571">
    <property type="entry name" value="AMIDASES"/>
    <property type="match status" value="1"/>
</dbReference>
<evidence type="ECO:0000313" key="6">
    <source>
        <dbReference type="RefSeq" id="XP_017886684.1"/>
    </source>
</evidence>
<dbReference type="GO" id="GO:0012505">
    <property type="term" value="C:endomembrane system"/>
    <property type="evidence" value="ECO:0007669"/>
    <property type="project" value="TreeGrafter"/>
</dbReference>
<dbReference type="InterPro" id="IPR036928">
    <property type="entry name" value="AS_sf"/>
</dbReference>
<keyword evidence="3" id="KW-0812">Transmembrane</keyword>
<feature type="active site" description="Acyl-ester intermediate" evidence="2">
    <location>
        <position position="224"/>
    </location>
</feature>
<evidence type="ECO:0000256" key="3">
    <source>
        <dbReference type="SAM" id="Phobius"/>
    </source>
</evidence>
<name>A0AAJ7J8I9_9HYME</name>
<dbReference type="InterPro" id="IPR052739">
    <property type="entry name" value="FAAH2"/>
</dbReference>
<evidence type="ECO:0000313" key="7">
    <source>
        <dbReference type="RefSeq" id="XP_026672663.1"/>
    </source>
</evidence>
<feature type="active site" description="Charge relay system" evidence="2">
    <location>
        <position position="125"/>
    </location>
</feature>
<feature type="transmembrane region" description="Helical" evidence="3">
    <location>
        <begin position="6"/>
        <end position="29"/>
    </location>
</feature>
<dbReference type="InterPro" id="IPR023631">
    <property type="entry name" value="Amidase_dom"/>
</dbReference>
<dbReference type="Pfam" id="PF01425">
    <property type="entry name" value="Amidase"/>
    <property type="match status" value="1"/>
</dbReference>
<reference evidence="6 7" key="1">
    <citation type="submission" date="2025-04" db="UniProtKB">
        <authorList>
            <consortium name="RefSeq"/>
        </authorList>
    </citation>
    <scope>IDENTIFICATION</scope>
    <source>
        <tissue evidence="6 7">Whole body</tissue>
    </source>
</reference>
<keyword evidence="5" id="KW-1185">Reference proteome</keyword>
<protein>
    <submittedName>
        <fullName evidence="6 7">Fatty-acid amide hydrolase 2-like</fullName>
    </submittedName>
</protein>
<dbReference type="PIRSF" id="PIRSF001221">
    <property type="entry name" value="Amidase_fungi"/>
    <property type="match status" value="1"/>
</dbReference>
<keyword evidence="3" id="KW-0472">Membrane</keyword>
<dbReference type="AlphaFoldDB" id="A0AAJ7J8I9"/>
<dbReference type="KEGG" id="ccal:108628949"/>
<dbReference type="InterPro" id="IPR020556">
    <property type="entry name" value="Amidase_CS"/>
</dbReference>
<proteinExistence type="inferred from homology"/>
<keyword evidence="3" id="KW-1133">Transmembrane helix</keyword>